<reference evidence="1" key="1">
    <citation type="submission" date="2018-11" db="EMBL/GenBank/DDBJ databases">
        <authorList>
            <consortium name="Genoscope - CEA"/>
            <person name="William W."/>
        </authorList>
    </citation>
    <scope>NUCLEOTIDE SEQUENCE</scope>
</reference>
<organism evidence="1">
    <name type="scientific">Brassica oleracea</name>
    <name type="common">Wild cabbage</name>
    <dbReference type="NCBI Taxonomy" id="3712"/>
    <lineage>
        <taxon>Eukaryota</taxon>
        <taxon>Viridiplantae</taxon>
        <taxon>Streptophyta</taxon>
        <taxon>Embryophyta</taxon>
        <taxon>Tracheophyta</taxon>
        <taxon>Spermatophyta</taxon>
        <taxon>Magnoliopsida</taxon>
        <taxon>eudicotyledons</taxon>
        <taxon>Gunneridae</taxon>
        <taxon>Pentapetalae</taxon>
        <taxon>rosids</taxon>
        <taxon>malvids</taxon>
        <taxon>Brassicales</taxon>
        <taxon>Brassicaceae</taxon>
        <taxon>Brassiceae</taxon>
        <taxon>Brassica</taxon>
    </lineage>
</organism>
<protein>
    <submittedName>
        <fullName evidence="1">Uncharacterized protein</fullName>
    </submittedName>
</protein>
<name>A0A3P6EEJ7_BRAOL</name>
<evidence type="ECO:0000313" key="1">
    <source>
        <dbReference type="EMBL" id="VDD35976.1"/>
    </source>
</evidence>
<feature type="non-terminal residue" evidence="1">
    <location>
        <position position="1"/>
    </location>
</feature>
<gene>
    <name evidence="1" type="ORF">BOLC7T41536H</name>
</gene>
<proteinExistence type="predicted"/>
<dbReference type="AlphaFoldDB" id="A0A3P6EEJ7"/>
<dbReference type="EMBL" id="LR031876">
    <property type="protein sequence ID" value="VDD35976.1"/>
    <property type="molecule type" value="Genomic_DNA"/>
</dbReference>
<accession>A0A3P6EEJ7</accession>
<sequence length="50" mass="5071">RGSSSFTCAAGNDENAVGVVSSSDTAVFVSFDTAMAQLTNVRAAEVSQLT</sequence>